<feature type="compositionally biased region" description="Basic and acidic residues" evidence="1">
    <location>
        <begin position="77"/>
        <end position="104"/>
    </location>
</feature>
<accession>A0AAD1SQA6</accession>
<dbReference type="Proteomes" id="UP001295444">
    <property type="component" value="Chromosome 07"/>
</dbReference>
<feature type="region of interest" description="Disordered" evidence="1">
    <location>
        <begin position="77"/>
        <end position="178"/>
    </location>
</feature>
<dbReference type="AlphaFoldDB" id="A0AAD1SQA6"/>
<proteinExistence type="predicted"/>
<feature type="compositionally biased region" description="Polar residues" evidence="1">
    <location>
        <begin position="168"/>
        <end position="178"/>
    </location>
</feature>
<gene>
    <name evidence="2" type="ORF">PECUL_23A041606</name>
</gene>
<evidence type="ECO:0000256" key="1">
    <source>
        <dbReference type="SAM" id="MobiDB-lite"/>
    </source>
</evidence>
<protein>
    <submittedName>
        <fullName evidence="2">Uncharacterized protein</fullName>
    </submittedName>
</protein>
<keyword evidence="3" id="KW-1185">Reference proteome</keyword>
<feature type="compositionally biased region" description="Polar residues" evidence="1">
    <location>
        <begin position="106"/>
        <end position="125"/>
    </location>
</feature>
<dbReference type="EMBL" id="OW240918">
    <property type="protein sequence ID" value="CAH2307653.1"/>
    <property type="molecule type" value="Genomic_DNA"/>
</dbReference>
<evidence type="ECO:0000313" key="3">
    <source>
        <dbReference type="Proteomes" id="UP001295444"/>
    </source>
</evidence>
<evidence type="ECO:0000313" key="2">
    <source>
        <dbReference type="EMBL" id="CAH2307653.1"/>
    </source>
</evidence>
<organism evidence="2 3">
    <name type="scientific">Pelobates cultripes</name>
    <name type="common">Western spadefoot toad</name>
    <dbReference type="NCBI Taxonomy" id="61616"/>
    <lineage>
        <taxon>Eukaryota</taxon>
        <taxon>Metazoa</taxon>
        <taxon>Chordata</taxon>
        <taxon>Craniata</taxon>
        <taxon>Vertebrata</taxon>
        <taxon>Euteleostomi</taxon>
        <taxon>Amphibia</taxon>
        <taxon>Batrachia</taxon>
        <taxon>Anura</taxon>
        <taxon>Pelobatoidea</taxon>
        <taxon>Pelobatidae</taxon>
        <taxon>Pelobates</taxon>
    </lineage>
</organism>
<sequence>MDEVWILSVCLTLFGFFIFVLSTKSKPTPELESIVKKPSPAAAYTSYGGKRLEIHEDDLEKIMARLTNVLYVPEVKKREVPQEKRKTSPRETAEEDAGHGRDNENANETQEPVGNLPSQSQSAYQLSRHRVQEMSSPSDGVENIMDEIEQAVQETVEPDYYSRRRQHQTGSRRQWQVQ</sequence>
<reference evidence="2" key="1">
    <citation type="submission" date="2022-03" db="EMBL/GenBank/DDBJ databases">
        <authorList>
            <person name="Alioto T."/>
            <person name="Alioto T."/>
            <person name="Gomez Garrido J."/>
        </authorList>
    </citation>
    <scope>NUCLEOTIDE SEQUENCE</scope>
</reference>
<name>A0AAD1SQA6_PELCU</name>